<dbReference type="PATRIC" id="fig|455632.4.peg.608"/>
<feature type="transmembrane region" description="Helical" evidence="2">
    <location>
        <begin position="81"/>
        <end position="103"/>
    </location>
</feature>
<sequence length="240" mass="27212">MAQQTEPADITLPSPDRKDGPAPEQDPSRPGRAWWRRPWPLLLALLVTLFLVDELTAYLGLDPSEARITLNEDVPLHYPLLVAHIGFGTIALVTVVLQVWPLLRRNHPRIHRASGRLYVFAGALPSAVLALAIMPLMPAWQGTIGVAVHALLWIGTTTMGYRAARKRQYDDHRRWMLYSFALATGVLWGRAMVNVMTYAELNIDVGYLFEVARWLGWMINLMLVQWWLDRRPNRPAPAPV</sequence>
<feature type="transmembrane region" description="Helical" evidence="2">
    <location>
        <begin position="211"/>
        <end position="228"/>
    </location>
</feature>
<evidence type="ECO:0008006" key="5">
    <source>
        <dbReference type="Google" id="ProtNLM"/>
    </source>
</evidence>
<protein>
    <recommendedName>
        <fullName evidence="5">DUF2306 domain-containing protein</fullName>
    </recommendedName>
</protein>
<organism evidence="3 4">
    <name type="scientific">Streptomyces griseus subsp. griseus (strain JCM 4626 / CBS 651.72 / NBRC 13350 / KCC S-0626 / ISP 5235)</name>
    <dbReference type="NCBI Taxonomy" id="455632"/>
    <lineage>
        <taxon>Bacteria</taxon>
        <taxon>Bacillati</taxon>
        <taxon>Actinomycetota</taxon>
        <taxon>Actinomycetes</taxon>
        <taxon>Kitasatosporales</taxon>
        <taxon>Streptomycetaceae</taxon>
        <taxon>Streptomyces</taxon>
    </lineage>
</organism>
<dbReference type="HOGENOM" id="CLU_078522_1_0_11"/>
<accession>B1VRN4</accession>
<dbReference type="Proteomes" id="UP000001685">
    <property type="component" value="Chromosome"/>
</dbReference>
<evidence type="ECO:0000313" key="3">
    <source>
        <dbReference type="EMBL" id="BAG17452.1"/>
    </source>
</evidence>
<feature type="transmembrane region" description="Helical" evidence="2">
    <location>
        <begin position="175"/>
        <end position="199"/>
    </location>
</feature>
<evidence type="ECO:0000256" key="1">
    <source>
        <dbReference type="SAM" id="MobiDB-lite"/>
    </source>
</evidence>
<dbReference type="KEGG" id="sgr:SGR_623"/>
<evidence type="ECO:0000313" key="4">
    <source>
        <dbReference type="Proteomes" id="UP000001685"/>
    </source>
</evidence>
<feature type="transmembrane region" description="Helical" evidence="2">
    <location>
        <begin position="115"/>
        <end position="137"/>
    </location>
</feature>
<feature type="region of interest" description="Disordered" evidence="1">
    <location>
        <begin position="1"/>
        <end position="31"/>
    </location>
</feature>
<name>B1VRN4_STRGG</name>
<dbReference type="AlphaFoldDB" id="B1VRN4"/>
<feature type="compositionally biased region" description="Basic and acidic residues" evidence="1">
    <location>
        <begin position="15"/>
        <end position="29"/>
    </location>
</feature>
<gene>
    <name evidence="3" type="ordered locus">SGR_623</name>
</gene>
<feature type="transmembrane region" description="Helical" evidence="2">
    <location>
        <begin position="39"/>
        <end position="61"/>
    </location>
</feature>
<keyword evidence="2" id="KW-0472">Membrane</keyword>
<dbReference type="EMBL" id="AP009493">
    <property type="protein sequence ID" value="BAG17452.1"/>
    <property type="molecule type" value="Genomic_DNA"/>
</dbReference>
<dbReference type="Pfam" id="PF10067">
    <property type="entry name" value="DUF2306"/>
    <property type="match status" value="1"/>
</dbReference>
<keyword evidence="2" id="KW-0812">Transmembrane</keyword>
<evidence type="ECO:0000256" key="2">
    <source>
        <dbReference type="SAM" id="Phobius"/>
    </source>
</evidence>
<proteinExistence type="predicted"/>
<feature type="transmembrane region" description="Helical" evidence="2">
    <location>
        <begin position="143"/>
        <end position="163"/>
    </location>
</feature>
<reference evidence="4" key="1">
    <citation type="journal article" date="2008" name="J. Bacteriol.">
        <title>Genome sequence of the streptomycin-producing microorganism Streptomyces griseus IFO 13350.</title>
        <authorList>
            <person name="Ohnishi Y."/>
            <person name="Ishikawa J."/>
            <person name="Hara H."/>
            <person name="Suzuki H."/>
            <person name="Ikenoya M."/>
            <person name="Ikeda H."/>
            <person name="Yamashita A."/>
            <person name="Hattori M."/>
            <person name="Horinouchi S."/>
        </authorList>
    </citation>
    <scope>NUCLEOTIDE SEQUENCE [LARGE SCALE GENOMIC DNA]</scope>
    <source>
        <strain evidence="4">JCM 4626 / NBRC 13350</strain>
    </source>
</reference>
<dbReference type="RefSeq" id="WP_012377934.1">
    <property type="nucleotide sequence ID" value="NC_010572.1"/>
</dbReference>
<keyword evidence="2" id="KW-1133">Transmembrane helix</keyword>
<dbReference type="eggNOG" id="COG5395">
    <property type="taxonomic scope" value="Bacteria"/>
</dbReference>
<dbReference type="InterPro" id="IPR018750">
    <property type="entry name" value="DUF2306_membrane"/>
</dbReference>